<evidence type="ECO:0000256" key="2">
    <source>
        <dbReference type="ARBA" id="ARBA00008226"/>
    </source>
</evidence>
<keyword evidence="4" id="KW-0436">Ligase</keyword>
<keyword evidence="9" id="KW-0496">Mitochondrion</keyword>
<dbReference type="SUPFAM" id="SSF54991">
    <property type="entry name" value="Anticodon-binding domain of PheRS"/>
    <property type="match status" value="1"/>
</dbReference>
<evidence type="ECO:0000313" key="18">
    <source>
        <dbReference type="EMBL" id="KAK4228330.1"/>
    </source>
</evidence>
<dbReference type="NCBIfam" id="TIGR00469">
    <property type="entry name" value="pheS_mito"/>
    <property type="match status" value="1"/>
</dbReference>
<evidence type="ECO:0000313" key="19">
    <source>
        <dbReference type="Proteomes" id="UP001301958"/>
    </source>
</evidence>
<keyword evidence="5" id="KW-0547">Nucleotide-binding</keyword>
<evidence type="ECO:0000256" key="10">
    <source>
        <dbReference type="ARBA" id="ARBA00023146"/>
    </source>
</evidence>
<dbReference type="Gene3D" id="3.30.70.380">
    <property type="entry name" value="Ferrodoxin-fold anticodon-binding domain"/>
    <property type="match status" value="1"/>
</dbReference>
<dbReference type="FunFam" id="3.30.70.380:FF:000002">
    <property type="entry name" value="phenylalanine--tRNA ligase, mitochondrial"/>
    <property type="match status" value="1"/>
</dbReference>
<evidence type="ECO:0000256" key="15">
    <source>
        <dbReference type="SAM" id="MobiDB-lite"/>
    </source>
</evidence>
<comment type="similarity">
    <text evidence="2">Belongs to the class-II aminoacyl-tRNA synthetase family.</text>
</comment>
<dbReference type="GO" id="GO:0005759">
    <property type="term" value="C:mitochondrial matrix"/>
    <property type="evidence" value="ECO:0007669"/>
    <property type="project" value="UniProtKB-SubCell"/>
</dbReference>
<reference evidence="18" key="2">
    <citation type="submission" date="2023-05" db="EMBL/GenBank/DDBJ databases">
        <authorList>
            <consortium name="Lawrence Berkeley National Laboratory"/>
            <person name="Steindorff A."/>
            <person name="Hensen N."/>
            <person name="Bonometti L."/>
            <person name="Westerberg I."/>
            <person name="Brannstrom I.O."/>
            <person name="Guillou S."/>
            <person name="Cros-Aarteil S."/>
            <person name="Calhoun S."/>
            <person name="Haridas S."/>
            <person name="Kuo A."/>
            <person name="Mondo S."/>
            <person name="Pangilinan J."/>
            <person name="Riley R."/>
            <person name="Labutti K."/>
            <person name="Andreopoulos B."/>
            <person name="Lipzen A."/>
            <person name="Chen C."/>
            <person name="Yanf M."/>
            <person name="Daum C."/>
            <person name="Ng V."/>
            <person name="Clum A."/>
            <person name="Ohm R."/>
            <person name="Martin F."/>
            <person name="Silar P."/>
            <person name="Natvig D."/>
            <person name="Lalanne C."/>
            <person name="Gautier V."/>
            <person name="Ament-Velasquez S.L."/>
            <person name="Kruys A."/>
            <person name="Hutchinson M.I."/>
            <person name="Powell A.J."/>
            <person name="Barry K."/>
            <person name="Miller A.N."/>
            <person name="Grigoriev I.V."/>
            <person name="Debuchy R."/>
            <person name="Gladieux P."/>
            <person name="Thoren M.H."/>
            <person name="Johannesson H."/>
        </authorList>
    </citation>
    <scope>NUCLEOTIDE SEQUENCE</scope>
    <source>
        <strain evidence="18">CBS 990.96</strain>
    </source>
</reference>
<dbReference type="SUPFAM" id="SSF55681">
    <property type="entry name" value="Class II aaRS and biotin synthetases"/>
    <property type="match status" value="1"/>
</dbReference>
<dbReference type="PROSITE" id="PS50862">
    <property type="entry name" value="AA_TRNA_LIGASE_II"/>
    <property type="match status" value="1"/>
</dbReference>
<dbReference type="Pfam" id="PF03147">
    <property type="entry name" value="FDX-ACB"/>
    <property type="match status" value="1"/>
</dbReference>
<evidence type="ECO:0000256" key="5">
    <source>
        <dbReference type="ARBA" id="ARBA00022741"/>
    </source>
</evidence>
<keyword evidence="19" id="KW-1185">Reference proteome</keyword>
<dbReference type="EC" id="6.1.1.20" evidence="3"/>
<dbReference type="InterPro" id="IPR002319">
    <property type="entry name" value="Phenylalanyl-tRNA_Synthase"/>
</dbReference>
<evidence type="ECO:0000256" key="8">
    <source>
        <dbReference type="ARBA" id="ARBA00022946"/>
    </source>
</evidence>
<dbReference type="Proteomes" id="UP001301958">
    <property type="component" value="Unassembled WGS sequence"/>
</dbReference>
<evidence type="ECO:0000256" key="12">
    <source>
        <dbReference type="ARBA" id="ARBA00049255"/>
    </source>
</evidence>
<dbReference type="CDD" id="cd00496">
    <property type="entry name" value="PheRS_alpha_core"/>
    <property type="match status" value="1"/>
</dbReference>
<dbReference type="AlphaFoldDB" id="A0AAN7BRS9"/>
<dbReference type="EMBL" id="MU865320">
    <property type="protein sequence ID" value="KAK4228330.1"/>
    <property type="molecule type" value="Genomic_DNA"/>
</dbReference>
<comment type="function">
    <text evidence="13">Is responsible for the charging of tRNA(Phe) with phenylalanine in mitochondrial translation.</text>
</comment>
<evidence type="ECO:0000259" key="16">
    <source>
        <dbReference type="PROSITE" id="PS50862"/>
    </source>
</evidence>
<feature type="domain" description="Aminoacyl-transfer RNA synthetases class-II family profile" evidence="16">
    <location>
        <begin position="194"/>
        <end position="400"/>
    </location>
</feature>
<dbReference type="PANTHER" id="PTHR11538">
    <property type="entry name" value="PHENYLALANYL-TRNA SYNTHETASE"/>
    <property type="match status" value="1"/>
</dbReference>
<evidence type="ECO:0000256" key="6">
    <source>
        <dbReference type="ARBA" id="ARBA00022840"/>
    </source>
</evidence>
<accession>A0AAN7BRS9</accession>
<dbReference type="Gene3D" id="3.30.930.10">
    <property type="entry name" value="Bira Bifunctional Protein, Domain 2"/>
    <property type="match status" value="1"/>
</dbReference>
<comment type="subcellular location">
    <subcellularLocation>
        <location evidence="1">Mitochondrion matrix</location>
    </subcellularLocation>
</comment>
<proteinExistence type="inferred from homology"/>
<comment type="caution">
    <text evidence="18">The sequence shown here is derived from an EMBL/GenBank/DDBJ whole genome shotgun (WGS) entry which is preliminary data.</text>
</comment>
<dbReference type="InterPro" id="IPR036690">
    <property type="entry name" value="Fdx_antiC-bd_sf"/>
</dbReference>
<feature type="domain" description="FDX-ACB" evidence="17">
    <location>
        <begin position="405"/>
        <end position="497"/>
    </location>
</feature>
<evidence type="ECO:0000256" key="3">
    <source>
        <dbReference type="ARBA" id="ARBA00012814"/>
    </source>
</evidence>
<keyword evidence="8" id="KW-0809">Transit peptide</keyword>
<dbReference type="InterPro" id="IPR045864">
    <property type="entry name" value="aa-tRNA-synth_II/BPL/LPL"/>
</dbReference>
<dbReference type="GO" id="GO:0005524">
    <property type="term" value="F:ATP binding"/>
    <property type="evidence" value="ECO:0007669"/>
    <property type="project" value="UniProtKB-KW"/>
</dbReference>
<dbReference type="InterPro" id="IPR004530">
    <property type="entry name" value="Phe-tRNA-synth_IIc_mito"/>
</dbReference>
<sequence length="497" mass="57001">MLVRRGIAGTLRAARAGNRPCLITAVRPSGQLQLRSNPSPASRFLRAAYSSATPSSTSPTPVSTETSPLTTSKPETITINNKTYQTDNWFNVSSTVLSLTSRKLHLQKDHPVQITRQIIESVFPNPTYKIYNEFDPVVSTHENFDSLGFPPDHPGRAKTDTYYINSSTLLRTHTSAHEAQLFRDSASPGYLISADVYRRDEVDRSHYPVFHQMEGARVWDRTKVPNGDLISAIKKDLELLPKHYMQVEDPNPPFHEERNPLQSHHTAEEATLVGQHLKRSLELMVNEIFTHVKKAAGAESEEPLKVRWVEAYFPFTSPSWELEVWYQNEWLEVLGCGVSQQQILIDAGVSNQICWAFGIGLERIAMLLFRIPDIRLFWSQDERFLGQFRGVSDDLRKLKPFVPFSIHPACWKDVAFWIGEQEIHENDVMEVVRDVCGDVVEDVKLKDQFTHPKTGRKSMAYRINYRSLERTLTNRETNRFHEDMTNELTRRLGVEIR</sequence>
<keyword evidence="7" id="KW-0648">Protein biosynthesis</keyword>
<comment type="catalytic activity">
    <reaction evidence="12">
        <text>tRNA(Phe) + L-phenylalanine + ATP = L-phenylalanyl-tRNA(Phe) + AMP + diphosphate + H(+)</text>
        <dbReference type="Rhea" id="RHEA:19413"/>
        <dbReference type="Rhea" id="RHEA-COMP:9668"/>
        <dbReference type="Rhea" id="RHEA-COMP:9699"/>
        <dbReference type="ChEBI" id="CHEBI:15378"/>
        <dbReference type="ChEBI" id="CHEBI:30616"/>
        <dbReference type="ChEBI" id="CHEBI:33019"/>
        <dbReference type="ChEBI" id="CHEBI:58095"/>
        <dbReference type="ChEBI" id="CHEBI:78442"/>
        <dbReference type="ChEBI" id="CHEBI:78531"/>
        <dbReference type="ChEBI" id="CHEBI:456215"/>
        <dbReference type="EC" id="6.1.1.20"/>
    </reaction>
</comment>
<evidence type="ECO:0000256" key="9">
    <source>
        <dbReference type="ARBA" id="ARBA00023128"/>
    </source>
</evidence>
<dbReference type="PROSITE" id="PS51447">
    <property type="entry name" value="FDX_ACB"/>
    <property type="match status" value="1"/>
</dbReference>
<dbReference type="GO" id="GO:0000049">
    <property type="term" value="F:tRNA binding"/>
    <property type="evidence" value="ECO:0007669"/>
    <property type="project" value="InterPro"/>
</dbReference>
<dbReference type="InterPro" id="IPR006195">
    <property type="entry name" value="aa-tRNA-synth_II"/>
</dbReference>
<dbReference type="PANTHER" id="PTHR11538:SF41">
    <property type="entry name" value="PHENYLALANINE--TRNA LIGASE, MITOCHONDRIAL"/>
    <property type="match status" value="1"/>
</dbReference>
<gene>
    <name evidence="18" type="ORF">QBC38DRAFT_159413</name>
</gene>
<evidence type="ECO:0000256" key="1">
    <source>
        <dbReference type="ARBA" id="ARBA00004305"/>
    </source>
</evidence>
<protein>
    <recommendedName>
        <fullName evidence="14">Phenylalanine--tRNA ligase, mitochondrial</fullName>
        <ecNumber evidence="3">6.1.1.20</ecNumber>
    </recommendedName>
    <alternativeName>
        <fullName evidence="11">Phenylalanyl-tRNA synthetase</fullName>
    </alternativeName>
</protein>
<evidence type="ECO:0000256" key="4">
    <source>
        <dbReference type="ARBA" id="ARBA00022598"/>
    </source>
</evidence>
<evidence type="ECO:0000256" key="14">
    <source>
        <dbReference type="ARBA" id="ARBA00073229"/>
    </source>
</evidence>
<evidence type="ECO:0000256" key="13">
    <source>
        <dbReference type="ARBA" id="ARBA00057761"/>
    </source>
</evidence>
<dbReference type="InterPro" id="IPR005121">
    <property type="entry name" value="Fdx_antiC-bd"/>
</dbReference>
<reference evidence="18" key="1">
    <citation type="journal article" date="2023" name="Mol. Phylogenet. Evol.">
        <title>Genome-scale phylogeny and comparative genomics of the fungal order Sordariales.</title>
        <authorList>
            <person name="Hensen N."/>
            <person name="Bonometti L."/>
            <person name="Westerberg I."/>
            <person name="Brannstrom I.O."/>
            <person name="Guillou S."/>
            <person name="Cros-Aarteil S."/>
            <person name="Calhoun S."/>
            <person name="Haridas S."/>
            <person name="Kuo A."/>
            <person name="Mondo S."/>
            <person name="Pangilinan J."/>
            <person name="Riley R."/>
            <person name="LaButti K."/>
            <person name="Andreopoulos B."/>
            <person name="Lipzen A."/>
            <person name="Chen C."/>
            <person name="Yan M."/>
            <person name="Daum C."/>
            <person name="Ng V."/>
            <person name="Clum A."/>
            <person name="Steindorff A."/>
            <person name="Ohm R.A."/>
            <person name="Martin F."/>
            <person name="Silar P."/>
            <person name="Natvig D.O."/>
            <person name="Lalanne C."/>
            <person name="Gautier V."/>
            <person name="Ament-Velasquez S.L."/>
            <person name="Kruys A."/>
            <person name="Hutchinson M.I."/>
            <person name="Powell A.J."/>
            <person name="Barry K."/>
            <person name="Miller A.N."/>
            <person name="Grigoriev I.V."/>
            <person name="Debuchy R."/>
            <person name="Gladieux P."/>
            <person name="Hiltunen Thoren M."/>
            <person name="Johannesson H."/>
        </authorList>
    </citation>
    <scope>NUCLEOTIDE SEQUENCE</scope>
    <source>
        <strain evidence="18">CBS 990.96</strain>
    </source>
</reference>
<dbReference type="FunFam" id="3.30.930.10:FF:000053">
    <property type="entry name" value="Phenylalanyl-tRNA synthetase mitochondrial"/>
    <property type="match status" value="1"/>
</dbReference>
<dbReference type="GO" id="GO:0004826">
    <property type="term" value="F:phenylalanine-tRNA ligase activity"/>
    <property type="evidence" value="ECO:0007669"/>
    <property type="project" value="UniProtKB-EC"/>
</dbReference>
<feature type="region of interest" description="Disordered" evidence="15">
    <location>
        <begin position="49"/>
        <end position="74"/>
    </location>
</feature>
<dbReference type="GO" id="GO:0006432">
    <property type="term" value="P:phenylalanyl-tRNA aminoacylation"/>
    <property type="evidence" value="ECO:0007669"/>
    <property type="project" value="InterPro"/>
</dbReference>
<keyword evidence="10" id="KW-0030">Aminoacyl-tRNA synthetase</keyword>
<dbReference type="SMART" id="SM00896">
    <property type="entry name" value="FDX-ACB"/>
    <property type="match status" value="1"/>
</dbReference>
<evidence type="ECO:0000256" key="11">
    <source>
        <dbReference type="ARBA" id="ARBA00031194"/>
    </source>
</evidence>
<feature type="compositionally biased region" description="Low complexity" evidence="15">
    <location>
        <begin position="50"/>
        <end position="72"/>
    </location>
</feature>
<name>A0AAN7BRS9_9PEZI</name>
<evidence type="ECO:0000256" key="7">
    <source>
        <dbReference type="ARBA" id="ARBA00022917"/>
    </source>
</evidence>
<keyword evidence="6" id="KW-0067">ATP-binding</keyword>
<evidence type="ECO:0000259" key="17">
    <source>
        <dbReference type="PROSITE" id="PS51447"/>
    </source>
</evidence>
<organism evidence="18 19">
    <name type="scientific">Podospora fimiseda</name>
    <dbReference type="NCBI Taxonomy" id="252190"/>
    <lineage>
        <taxon>Eukaryota</taxon>
        <taxon>Fungi</taxon>
        <taxon>Dikarya</taxon>
        <taxon>Ascomycota</taxon>
        <taxon>Pezizomycotina</taxon>
        <taxon>Sordariomycetes</taxon>
        <taxon>Sordariomycetidae</taxon>
        <taxon>Sordariales</taxon>
        <taxon>Podosporaceae</taxon>
        <taxon>Podospora</taxon>
    </lineage>
</organism>
<dbReference type="Pfam" id="PF01409">
    <property type="entry name" value="tRNA-synt_2d"/>
    <property type="match status" value="2"/>
</dbReference>